<proteinExistence type="inferred from homology"/>
<evidence type="ECO:0000313" key="2">
    <source>
        <dbReference type="EMBL" id="KOO26792.1"/>
    </source>
</evidence>
<gene>
    <name evidence="2" type="ORF">Ctob_007119</name>
</gene>
<dbReference type="AlphaFoldDB" id="A0A0M0JKC3"/>
<comment type="caution">
    <text evidence="2">The sequence shown here is derived from an EMBL/GenBank/DDBJ whole genome shotgun (WGS) entry which is preliminary data.</text>
</comment>
<protein>
    <submittedName>
        <fullName evidence="2">Lyr motif-containing protein 5</fullName>
    </submittedName>
</protein>
<comment type="similarity">
    <text evidence="1">Belongs to the complex I LYR family.</text>
</comment>
<reference evidence="3" key="1">
    <citation type="journal article" date="2015" name="PLoS Genet.">
        <title>Genome Sequence and Transcriptome Analyses of Chrysochromulina tobin: Metabolic Tools for Enhanced Algal Fitness in the Prominent Order Prymnesiales (Haptophyceae).</title>
        <authorList>
            <person name="Hovde B.T."/>
            <person name="Deodato C.R."/>
            <person name="Hunsperger H.M."/>
            <person name="Ryken S.A."/>
            <person name="Yost W."/>
            <person name="Jha R.K."/>
            <person name="Patterson J."/>
            <person name="Monnat R.J. Jr."/>
            <person name="Barlow S.B."/>
            <person name="Starkenburg S.R."/>
            <person name="Cattolico R.A."/>
        </authorList>
    </citation>
    <scope>NUCLEOTIDE SEQUENCE</scope>
    <source>
        <strain evidence="3">CCMP291</strain>
    </source>
</reference>
<organism evidence="2 3">
    <name type="scientific">Chrysochromulina tobinii</name>
    <dbReference type="NCBI Taxonomy" id="1460289"/>
    <lineage>
        <taxon>Eukaryota</taxon>
        <taxon>Haptista</taxon>
        <taxon>Haptophyta</taxon>
        <taxon>Prymnesiophyceae</taxon>
        <taxon>Prymnesiales</taxon>
        <taxon>Chrysochromulinaceae</taxon>
        <taxon>Chrysochromulina</taxon>
    </lineage>
</organism>
<dbReference type="GO" id="GO:0090324">
    <property type="term" value="P:negative regulation of oxidative phosphorylation"/>
    <property type="evidence" value="ECO:0007669"/>
    <property type="project" value="InterPro"/>
</dbReference>
<dbReference type="PANTHER" id="PTHR21024">
    <property type="entry name" value="GROWTH HORMONE-INDUCIBLE SOLUBLE PROTEIN-RELATED"/>
    <property type="match status" value="1"/>
</dbReference>
<dbReference type="OrthoDB" id="10258445at2759"/>
<dbReference type="Proteomes" id="UP000037460">
    <property type="component" value="Unassembled WGS sequence"/>
</dbReference>
<sequence>MDPRVRDLYKRIITVGRDYPTGLSHVREKAKREFFKRANLHDGLEINRAINYGRHMVREMTGIIQFKKYRALKQRYEDES</sequence>
<dbReference type="PANTHER" id="PTHR21024:SF0">
    <property type="entry name" value="ELECTRON TRANSFER FLAVOPROTEIN REGULATORY FACTOR 1"/>
    <property type="match status" value="1"/>
</dbReference>
<dbReference type="InterPro" id="IPR052000">
    <property type="entry name" value="ETFRF1"/>
</dbReference>
<dbReference type="GO" id="GO:0022904">
    <property type="term" value="P:respiratory electron transport chain"/>
    <property type="evidence" value="ECO:0007669"/>
    <property type="project" value="TreeGrafter"/>
</dbReference>
<dbReference type="Pfam" id="PF13233">
    <property type="entry name" value="Complex1_LYR_2"/>
    <property type="match status" value="1"/>
</dbReference>
<name>A0A0M0JKC3_9EUKA</name>
<evidence type="ECO:0000313" key="3">
    <source>
        <dbReference type="Proteomes" id="UP000037460"/>
    </source>
</evidence>
<dbReference type="InterPro" id="IPR045296">
    <property type="entry name" value="Complex1_LYR_ETFRF1_LYRM5"/>
</dbReference>
<dbReference type="CDD" id="cd20265">
    <property type="entry name" value="Complex1_LYR_ETFRF1_LYRM5"/>
    <property type="match status" value="1"/>
</dbReference>
<dbReference type="EMBL" id="JWZX01002800">
    <property type="protein sequence ID" value="KOO26792.1"/>
    <property type="molecule type" value="Genomic_DNA"/>
</dbReference>
<accession>A0A0M0JKC3</accession>
<evidence type="ECO:0000256" key="1">
    <source>
        <dbReference type="ARBA" id="ARBA00009508"/>
    </source>
</evidence>
<dbReference type="GO" id="GO:0005739">
    <property type="term" value="C:mitochondrion"/>
    <property type="evidence" value="ECO:0007669"/>
    <property type="project" value="TreeGrafter"/>
</dbReference>
<keyword evidence="3" id="KW-1185">Reference proteome</keyword>